<name>A0A9Q8LA29_PASFU</name>
<protein>
    <submittedName>
        <fullName evidence="2">Uncharacterized protein</fullName>
    </submittedName>
</protein>
<dbReference type="Proteomes" id="UP000756132">
    <property type="component" value="Chromosome 1"/>
</dbReference>
<evidence type="ECO:0000313" key="3">
    <source>
        <dbReference type="Proteomes" id="UP000756132"/>
    </source>
</evidence>
<feature type="compositionally biased region" description="Low complexity" evidence="1">
    <location>
        <begin position="243"/>
        <end position="254"/>
    </location>
</feature>
<dbReference type="EMBL" id="CP090163">
    <property type="protein sequence ID" value="UJO12953.1"/>
    <property type="molecule type" value="Genomic_DNA"/>
</dbReference>
<feature type="region of interest" description="Disordered" evidence="1">
    <location>
        <begin position="208"/>
        <end position="266"/>
    </location>
</feature>
<proteinExistence type="predicted"/>
<dbReference type="KEGG" id="ffu:CLAFUR5_01366"/>
<reference evidence="2" key="2">
    <citation type="journal article" date="2022" name="Microb. Genom.">
        <title>A chromosome-scale genome assembly of the tomato pathogen Cladosporium fulvum reveals a compartmentalized genome architecture and the presence of a dispensable chromosome.</title>
        <authorList>
            <person name="Zaccaron A.Z."/>
            <person name="Chen L.H."/>
            <person name="Samaras A."/>
            <person name="Stergiopoulos I."/>
        </authorList>
    </citation>
    <scope>NUCLEOTIDE SEQUENCE</scope>
    <source>
        <strain evidence="2">Race5_Kim</strain>
    </source>
</reference>
<evidence type="ECO:0000256" key="1">
    <source>
        <dbReference type="SAM" id="MobiDB-lite"/>
    </source>
</evidence>
<dbReference type="GeneID" id="71981244"/>
<gene>
    <name evidence="2" type="ORF">CLAFUR5_01366</name>
</gene>
<feature type="compositionally biased region" description="Polar residues" evidence="1">
    <location>
        <begin position="227"/>
        <end position="241"/>
    </location>
</feature>
<dbReference type="AlphaFoldDB" id="A0A9Q8LA29"/>
<keyword evidence="3" id="KW-1185">Reference proteome</keyword>
<feature type="compositionally biased region" description="Acidic residues" evidence="1">
    <location>
        <begin position="136"/>
        <end position="151"/>
    </location>
</feature>
<feature type="compositionally biased region" description="Acidic residues" evidence="1">
    <location>
        <begin position="74"/>
        <end position="83"/>
    </location>
</feature>
<accession>A0A9Q8LA29</accession>
<feature type="region of interest" description="Disordered" evidence="1">
    <location>
        <begin position="1"/>
        <end position="162"/>
    </location>
</feature>
<feature type="compositionally biased region" description="Polar residues" evidence="1">
    <location>
        <begin position="1"/>
        <end position="11"/>
    </location>
</feature>
<evidence type="ECO:0000313" key="2">
    <source>
        <dbReference type="EMBL" id="UJO12953.1"/>
    </source>
</evidence>
<sequence>MSGHVPTQQELQVLFQGPGAQRGGLNLATIGRSAPSNATTATQPATLVPVPSVAPAPAMSTAATISDAAQVADDSVEEHEDEGQGLYEVPKDEDSLIYEGEPEGRALESGEDEDEMEVVNSGTIDTDERMQQDTTEGADDDLDALPLDEDATPTQGALRDVDDEVEDPMEDLHGEHRPGGFTLDMFERYARTSPPTDPAYLRRLARVAQVQREEDEADTNRAPRPASSPQALAQLDMNTRPDTVPQPITTTAAQPQPPGTVDRSNWPPEAIAEVERLEGINNELRRLRPLQTIITEAQAEQGLEQRQALFRHWDPDVPLSEEELRWQLEGSKRIINWKLERFSRRDGSGDE</sequence>
<reference evidence="2" key="1">
    <citation type="submission" date="2021-12" db="EMBL/GenBank/DDBJ databases">
        <authorList>
            <person name="Zaccaron A."/>
            <person name="Stergiopoulos I."/>
        </authorList>
    </citation>
    <scope>NUCLEOTIDE SEQUENCE</scope>
    <source>
        <strain evidence="2">Race5_Kim</strain>
    </source>
</reference>
<dbReference type="RefSeq" id="XP_047757319.1">
    <property type="nucleotide sequence ID" value="XM_047900514.1"/>
</dbReference>
<feature type="compositionally biased region" description="Polar residues" evidence="1">
    <location>
        <begin position="34"/>
        <end position="43"/>
    </location>
</feature>
<organism evidence="2 3">
    <name type="scientific">Passalora fulva</name>
    <name type="common">Tomato leaf mold</name>
    <name type="synonym">Cladosporium fulvum</name>
    <dbReference type="NCBI Taxonomy" id="5499"/>
    <lineage>
        <taxon>Eukaryota</taxon>
        <taxon>Fungi</taxon>
        <taxon>Dikarya</taxon>
        <taxon>Ascomycota</taxon>
        <taxon>Pezizomycotina</taxon>
        <taxon>Dothideomycetes</taxon>
        <taxon>Dothideomycetidae</taxon>
        <taxon>Mycosphaerellales</taxon>
        <taxon>Mycosphaerellaceae</taxon>
        <taxon>Fulvia</taxon>
    </lineage>
</organism>
<feature type="compositionally biased region" description="Low complexity" evidence="1">
    <location>
        <begin position="44"/>
        <end position="66"/>
    </location>
</feature>